<sequence>MHQNTALPARTDVTRRTSPHRPYRLRAAAAVLAVLSALALNLLTAGPSQARAESVYNTLLFNYTTHKCLDVPDLGAPNMGSIVQQHDCIRGAGDNQMWDLTDGVDGFLIRNVKNGGLCLDLPGTGVPGNSPVGFYPCQNTTADNQLWYQAWDSSGKAFQLVNAKSSQAGRPVCLDVAGLADGANDLRVGVYTCSTSYGDDHWWQVA</sequence>
<dbReference type="SMART" id="SM00458">
    <property type="entry name" value="RICIN"/>
    <property type="match status" value="1"/>
</dbReference>
<dbReference type="GeneID" id="49381704"/>
<dbReference type="KEGG" id="slx:SLAV_02695"/>
<dbReference type="OrthoDB" id="3444343at2"/>
<dbReference type="SUPFAM" id="SSF50370">
    <property type="entry name" value="Ricin B-like lectins"/>
    <property type="match status" value="1"/>
</dbReference>
<gene>
    <name evidence="1" type="ORF">SLAV_02695</name>
</gene>
<organism evidence="1 2">
    <name type="scientific">Streptomyces lavendulae subsp. lavendulae</name>
    <dbReference type="NCBI Taxonomy" id="58340"/>
    <lineage>
        <taxon>Bacteria</taxon>
        <taxon>Bacillati</taxon>
        <taxon>Actinomycetota</taxon>
        <taxon>Actinomycetes</taxon>
        <taxon>Kitasatosporales</taxon>
        <taxon>Streptomycetaceae</taxon>
        <taxon>Streptomyces</taxon>
    </lineage>
</organism>
<accession>A0A2K8P6T4</accession>
<name>A0A2K8P6T4_STRLA</name>
<dbReference type="GO" id="GO:0030246">
    <property type="term" value="F:carbohydrate binding"/>
    <property type="evidence" value="ECO:0007669"/>
    <property type="project" value="UniProtKB-KW"/>
</dbReference>
<dbReference type="InterPro" id="IPR000772">
    <property type="entry name" value="Ricin_B_lectin"/>
</dbReference>
<dbReference type="Proteomes" id="UP000231791">
    <property type="component" value="Chromosome"/>
</dbReference>
<dbReference type="CDD" id="cd00161">
    <property type="entry name" value="beta-trefoil_Ricin-like"/>
    <property type="match status" value="1"/>
</dbReference>
<dbReference type="InterPro" id="IPR035992">
    <property type="entry name" value="Ricin_B-like_lectins"/>
</dbReference>
<protein>
    <submittedName>
        <fullName evidence="1">Ricin-type beta-trefoil lectin domain protein</fullName>
    </submittedName>
</protein>
<evidence type="ECO:0000313" key="1">
    <source>
        <dbReference type="EMBL" id="ATZ22462.1"/>
    </source>
</evidence>
<keyword evidence="1" id="KW-0430">Lectin</keyword>
<dbReference type="Gene3D" id="2.80.10.50">
    <property type="match status" value="1"/>
</dbReference>
<dbReference type="EMBL" id="CP024985">
    <property type="protein sequence ID" value="ATZ22462.1"/>
    <property type="molecule type" value="Genomic_DNA"/>
</dbReference>
<keyword evidence="2" id="KW-1185">Reference proteome</keyword>
<dbReference type="RefSeq" id="WP_030237067.1">
    <property type="nucleotide sequence ID" value="NZ_CP024985.1"/>
</dbReference>
<dbReference type="PROSITE" id="PS50231">
    <property type="entry name" value="RICIN_B_LECTIN"/>
    <property type="match status" value="1"/>
</dbReference>
<reference evidence="1 2" key="1">
    <citation type="submission" date="2017-11" db="EMBL/GenBank/DDBJ databases">
        <title>Complete genome sequence of Streptomyces lavendulae subsp. lavendulae CCM 3239 (formerly 'Streptomyces aureofaciens CCM 3239'), the producer of the angucycline-type antibiotic auricin.</title>
        <authorList>
            <person name="Busche T."/>
            <person name="Novakova R."/>
            <person name="Al'Dilaimi A."/>
            <person name="Homerova D."/>
            <person name="Feckova L."/>
            <person name="Rezuchova B."/>
            <person name="Mingyar E."/>
            <person name="Csolleiova D."/>
            <person name="Bekeova C."/>
            <person name="Winkler A."/>
            <person name="Sevcikova B."/>
            <person name="Kalinowski J."/>
            <person name="Kormanec J."/>
            <person name="Ruckert C."/>
        </authorList>
    </citation>
    <scope>NUCLEOTIDE SEQUENCE [LARGE SCALE GENOMIC DNA]</scope>
    <source>
        <strain evidence="1 2">CCM 3239</strain>
    </source>
</reference>
<dbReference type="AlphaFoldDB" id="A0A2K8P6T4"/>
<evidence type="ECO:0000313" key="2">
    <source>
        <dbReference type="Proteomes" id="UP000231791"/>
    </source>
</evidence>
<proteinExistence type="predicted"/>
<dbReference type="Pfam" id="PF00652">
    <property type="entry name" value="Ricin_B_lectin"/>
    <property type="match status" value="1"/>
</dbReference>